<comment type="caution">
    <text evidence="2">The sequence shown here is derived from an EMBL/GenBank/DDBJ whole genome shotgun (WGS) entry which is preliminary data.</text>
</comment>
<evidence type="ECO:0000313" key="2">
    <source>
        <dbReference type="EMBL" id="KAJ1218047.1"/>
    </source>
</evidence>
<keyword evidence="3" id="KW-1185">Reference proteome</keyword>
<accession>A0AAV7WV86</accession>
<evidence type="ECO:0000256" key="1">
    <source>
        <dbReference type="SAM" id="MobiDB-lite"/>
    </source>
</evidence>
<name>A0AAV7WV86_PLEWA</name>
<protein>
    <submittedName>
        <fullName evidence="2">Uncharacterized protein</fullName>
    </submittedName>
</protein>
<evidence type="ECO:0000313" key="3">
    <source>
        <dbReference type="Proteomes" id="UP001066276"/>
    </source>
</evidence>
<feature type="region of interest" description="Disordered" evidence="1">
    <location>
        <begin position="1"/>
        <end position="51"/>
    </location>
</feature>
<dbReference type="Proteomes" id="UP001066276">
    <property type="component" value="Chromosome 1_1"/>
</dbReference>
<dbReference type="AlphaFoldDB" id="A0AAV7WV86"/>
<dbReference type="EMBL" id="JANPWB010000001">
    <property type="protein sequence ID" value="KAJ1218047.1"/>
    <property type="molecule type" value="Genomic_DNA"/>
</dbReference>
<gene>
    <name evidence="2" type="ORF">NDU88_005633</name>
</gene>
<reference evidence="2" key="1">
    <citation type="journal article" date="2022" name="bioRxiv">
        <title>Sequencing and chromosome-scale assembly of the giantPleurodeles waltlgenome.</title>
        <authorList>
            <person name="Brown T."/>
            <person name="Elewa A."/>
            <person name="Iarovenko S."/>
            <person name="Subramanian E."/>
            <person name="Araus A.J."/>
            <person name="Petzold A."/>
            <person name="Susuki M."/>
            <person name="Suzuki K.-i.T."/>
            <person name="Hayashi T."/>
            <person name="Toyoda A."/>
            <person name="Oliveira C."/>
            <person name="Osipova E."/>
            <person name="Leigh N.D."/>
            <person name="Simon A."/>
            <person name="Yun M.H."/>
        </authorList>
    </citation>
    <scope>NUCLEOTIDE SEQUENCE</scope>
    <source>
        <strain evidence="2">20211129_DDA</strain>
        <tissue evidence="2">Liver</tissue>
    </source>
</reference>
<proteinExistence type="predicted"/>
<organism evidence="2 3">
    <name type="scientific">Pleurodeles waltl</name>
    <name type="common">Iberian ribbed newt</name>
    <dbReference type="NCBI Taxonomy" id="8319"/>
    <lineage>
        <taxon>Eukaryota</taxon>
        <taxon>Metazoa</taxon>
        <taxon>Chordata</taxon>
        <taxon>Craniata</taxon>
        <taxon>Vertebrata</taxon>
        <taxon>Euteleostomi</taxon>
        <taxon>Amphibia</taxon>
        <taxon>Batrachia</taxon>
        <taxon>Caudata</taxon>
        <taxon>Salamandroidea</taxon>
        <taxon>Salamandridae</taxon>
        <taxon>Pleurodelinae</taxon>
        <taxon>Pleurodeles</taxon>
    </lineage>
</organism>
<sequence>MSALERDNDSGPAVEVVREEETVGTGTNVCPPDSIPGPSAKHRKKAQKIKSSEPKVVMRVRRLINQSKVSIASADPWNSLSTQQGDLLDIELRSIYDRLAAIKASIGKLFKPGKASLPPEAAGICKVWVQFTGYSWGPRYVSLSTKCKYED</sequence>